<gene>
    <name evidence="2" type="ORF">NIES23_27880</name>
</gene>
<dbReference type="NCBIfam" id="NF041928">
    <property type="entry name" value="choice_anch_W"/>
    <property type="match status" value="1"/>
</dbReference>
<evidence type="ECO:0000256" key="1">
    <source>
        <dbReference type="SAM" id="SignalP"/>
    </source>
</evidence>
<evidence type="ECO:0000313" key="2">
    <source>
        <dbReference type="EMBL" id="BAY69988.1"/>
    </source>
</evidence>
<dbReference type="InterPro" id="IPR049671">
    <property type="entry name" value="Choice_anch_W"/>
</dbReference>
<proteinExistence type="predicted"/>
<reference evidence="2 3" key="1">
    <citation type="submission" date="2017-06" db="EMBL/GenBank/DDBJ databases">
        <title>Genome sequencing of cyanobaciteial culture collection at National Institute for Environmental Studies (NIES).</title>
        <authorList>
            <person name="Hirose Y."/>
            <person name="Shimura Y."/>
            <person name="Fujisawa T."/>
            <person name="Nakamura Y."/>
            <person name="Kawachi M."/>
        </authorList>
    </citation>
    <scope>NUCLEOTIDE SEQUENCE [LARGE SCALE GENOMIC DNA]</scope>
    <source>
        <strain evidence="2 3">NIES-23</strain>
    </source>
</reference>
<evidence type="ECO:0008006" key="4">
    <source>
        <dbReference type="Google" id="ProtNLM"/>
    </source>
</evidence>
<accession>A0A1Z4KM14</accession>
<feature type="signal peptide" evidence="1">
    <location>
        <begin position="1"/>
        <end position="33"/>
    </location>
</feature>
<sequence length="267" mass="28285">MIPPDNFLSKSKTLASLGLITLGLFLAPQSAQAVSLIPLTSVDANPGFDDIDFNLLLDNRDFTELFVAEGRIGNNAIGGDRELGINRDVRATSNPGLAVAQGQYNWGRGILSDFTLAYTGNQVTFSVSRAGITPVVLSTTAFSGDINHIFLRTFAQGGRPIDDNNFLGLSGLSLNGTAIPNISSLGTTSSRDVDYIAIGDVPTNFILTGQAEFDWDGNRPTGSNLAFQIKVGNSRRVPEPSILGAILTTTIAGSFLGYKKKVASQQA</sequence>
<organism evidence="2 3">
    <name type="scientific">Trichormus variabilis NIES-23</name>
    <dbReference type="NCBI Taxonomy" id="1973479"/>
    <lineage>
        <taxon>Bacteria</taxon>
        <taxon>Bacillati</taxon>
        <taxon>Cyanobacteriota</taxon>
        <taxon>Cyanophyceae</taxon>
        <taxon>Nostocales</taxon>
        <taxon>Nostocaceae</taxon>
        <taxon>Trichormus</taxon>
    </lineage>
</organism>
<evidence type="ECO:0000313" key="3">
    <source>
        <dbReference type="Proteomes" id="UP000217507"/>
    </source>
</evidence>
<keyword evidence="1" id="KW-0732">Signal</keyword>
<dbReference type="AlphaFoldDB" id="A0A1Z4KM14"/>
<name>A0A1Z4KM14_ANAVA</name>
<dbReference type="EMBL" id="AP018216">
    <property type="protein sequence ID" value="BAY69988.1"/>
    <property type="molecule type" value="Genomic_DNA"/>
</dbReference>
<protein>
    <recommendedName>
        <fullName evidence="4">PEP-CTERM protein-sorting domain-containing protein</fullName>
    </recommendedName>
</protein>
<feature type="chain" id="PRO_5011116132" description="PEP-CTERM protein-sorting domain-containing protein" evidence="1">
    <location>
        <begin position="34"/>
        <end position="267"/>
    </location>
</feature>
<dbReference type="Proteomes" id="UP000217507">
    <property type="component" value="Chromosome"/>
</dbReference>